<name>A0A9N7YLX4_PLEPL</name>
<dbReference type="SUPFAM" id="SSF54695">
    <property type="entry name" value="POZ domain"/>
    <property type="match status" value="1"/>
</dbReference>
<evidence type="ECO:0008006" key="5">
    <source>
        <dbReference type="Google" id="ProtNLM"/>
    </source>
</evidence>
<feature type="region of interest" description="Disordered" evidence="2">
    <location>
        <begin position="176"/>
        <end position="196"/>
    </location>
</feature>
<proteinExistence type="predicted"/>
<dbReference type="InterPro" id="IPR011333">
    <property type="entry name" value="SKP1/BTB/POZ_sf"/>
</dbReference>
<accession>A0A9N7YLX4</accession>
<dbReference type="GO" id="GO:0019901">
    <property type="term" value="F:protein kinase binding"/>
    <property type="evidence" value="ECO:0007669"/>
    <property type="project" value="TreeGrafter"/>
</dbReference>
<evidence type="ECO:0000256" key="1">
    <source>
        <dbReference type="ARBA" id="ARBA00022737"/>
    </source>
</evidence>
<dbReference type="PANTHER" id="PTHR22872">
    <property type="entry name" value="BTK-BINDING PROTEIN-RELATED"/>
    <property type="match status" value="1"/>
</dbReference>
<dbReference type="EMBL" id="CADEAL010001229">
    <property type="protein sequence ID" value="CAB1430428.1"/>
    <property type="molecule type" value="Genomic_DNA"/>
</dbReference>
<sequence>ATSCNALEMPISSEILQVILEYIYTDESPTIKESLNVEFVCSVLVVADQLLITRLKEMCEIVITENLTLKNAAELLEFAAVYNAEQLKLSCLQFIVLNMAALLESKALDILSDEVLVDLSAAYIQMIPAMQRRVITPFSGAPDLSVYGDENVDSAFSHKPEEELDHSTRDVLLKKAKMKAKKKPRRRSDSSGGYTLSHIIQSPPVAVVPQSLVKTGKANSTESLQELLTSDSEGSYMGLGSPRDVQSPVFHDRVEDEKAFSQKLKTPPSTPTSLGNGLSTSPNPASQLIPMVRPSPAHPPPVLDLRTIMDMEANSLPALGATPKSPGSVSTIMKLSPVPTKLSQKQRKMLAMANKEASVESTASKPTPTDTPSKSSGKAWATALQSPPSSCSFRALLEEEENRLIKVGQTGIQRAQGAPGSPVTPTPAARRVTFKSETNESERAPGPWVLGAVGSPPIYSQVAFASIVEEEKEQEAALIRSREKPLALIQIEECAIQDLLLHYKARDNPDELIVVERSSRGPIAAPTWNKH</sequence>
<dbReference type="CDD" id="cd18500">
    <property type="entry name" value="BACK_IBtk"/>
    <property type="match status" value="1"/>
</dbReference>
<protein>
    <recommendedName>
        <fullName evidence="5">Inhibitor of Bruton tyrosine kinase</fullName>
    </recommendedName>
</protein>
<feature type="region of interest" description="Disordered" evidence="2">
    <location>
        <begin position="353"/>
        <end position="383"/>
    </location>
</feature>
<keyword evidence="1" id="KW-0677">Repeat</keyword>
<dbReference type="Gene3D" id="3.30.710.10">
    <property type="entry name" value="Potassium Channel Kv1.1, Chain A"/>
    <property type="match status" value="1"/>
</dbReference>
<gene>
    <name evidence="3" type="ORF">PLEPLA_LOCUS18410</name>
</gene>
<dbReference type="AlphaFoldDB" id="A0A9N7YLX4"/>
<feature type="non-terminal residue" evidence="3">
    <location>
        <position position="1"/>
    </location>
</feature>
<feature type="compositionally biased region" description="Polar residues" evidence="2">
    <location>
        <begin position="359"/>
        <end position="376"/>
    </location>
</feature>
<evidence type="ECO:0000313" key="4">
    <source>
        <dbReference type="Proteomes" id="UP001153269"/>
    </source>
</evidence>
<dbReference type="PANTHER" id="PTHR22872:SF2">
    <property type="entry name" value="INHIBITOR OF BRUTON TYROSINE KINASE"/>
    <property type="match status" value="1"/>
</dbReference>
<keyword evidence="4" id="KW-1185">Reference proteome</keyword>
<feature type="compositionally biased region" description="Polar residues" evidence="2">
    <location>
        <begin position="271"/>
        <end position="285"/>
    </location>
</feature>
<dbReference type="GO" id="GO:0005737">
    <property type="term" value="C:cytoplasm"/>
    <property type="evidence" value="ECO:0007669"/>
    <property type="project" value="TreeGrafter"/>
</dbReference>
<evidence type="ECO:0000256" key="2">
    <source>
        <dbReference type="SAM" id="MobiDB-lite"/>
    </source>
</evidence>
<dbReference type="Proteomes" id="UP001153269">
    <property type="component" value="Unassembled WGS sequence"/>
</dbReference>
<comment type="caution">
    <text evidence="3">The sequence shown here is derived from an EMBL/GenBank/DDBJ whole genome shotgun (WGS) entry which is preliminary data.</text>
</comment>
<dbReference type="GO" id="GO:0005654">
    <property type="term" value="C:nucleoplasm"/>
    <property type="evidence" value="ECO:0007669"/>
    <property type="project" value="TreeGrafter"/>
</dbReference>
<organism evidence="3 4">
    <name type="scientific">Pleuronectes platessa</name>
    <name type="common">European plaice</name>
    <dbReference type="NCBI Taxonomy" id="8262"/>
    <lineage>
        <taxon>Eukaryota</taxon>
        <taxon>Metazoa</taxon>
        <taxon>Chordata</taxon>
        <taxon>Craniata</taxon>
        <taxon>Vertebrata</taxon>
        <taxon>Euteleostomi</taxon>
        <taxon>Actinopterygii</taxon>
        <taxon>Neopterygii</taxon>
        <taxon>Teleostei</taxon>
        <taxon>Neoteleostei</taxon>
        <taxon>Acanthomorphata</taxon>
        <taxon>Carangaria</taxon>
        <taxon>Pleuronectiformes</taxon>
        <taxon>Pleuronectoidei</taxon>
        <taxon>Pleuronectidae</taxon>
        <taxon>Pleuronectes</taxon>
    </lineage>
</organism>
<feature type="compositionally biased region" description="Basic residues" evidence="2">
    <location>
        <begin position="176"/>
        <end position="186"/>
    </location>
</feature>
<dbReference type="InterPro" id="IPR051625">
    <property type="entry name" value="Signaling_Regulatory_Domain"/>
</dbReference>
<evidence type="ECO:0000313" key="3">
    <source>
        <dbReference type="EMBL" id="CAB1430428.1"/>
    </source>
</evidence>
<feature type="region of interest" description="Disordered" evidence="2">
    <location>
        <begin position="255"/>
        <end position="285"/>
    </location>
</feature>
<reference evidence="3" key="1">
    <citation type="submission" date="2020-03" db="EMBL/GenBank/DDBJ databases">
        <authorList>
            <person name="Weist P."/>
        </authorList>
    </citation>
    <scope>NUCLEOTIDE SEQUENCE</scope>
</reference>
<dbReference type="GO" id="GO:0030292">
    <property type="term" value="F:protein tyrosine kinase inhibitor activity"/>
    <property type="evidence" value="ECO:0007669"/>
    <property type="project" value="TreeGrafter"/>
</dbReference>